<dbReference type="InterPro" id="IPR029063">
    <property type="entry name" value="SAM-dependent_MTases_sf"/>
</dbReference>
<dbReference type="EMBL" id="JBHSMD010000002">
    <property type="protein sequence ID" value="MFC5492527.1"/>
    <property type="molecule type" value="Genomic_DNA"/>
</dbReference>
<evidence type="ECO:0000256" key="3">
    <source>
        <dbReference type="ARBA" id="ARBA00022679"/>
    </source>
</evidence>
<protein>
    <submittedName>
        <fullName evidence="5">Class I SAM-dependent methyltransferase</fullName>
    </submittedName>
</protein>
<evidence type="ECO:0000313" key="6">
    <source>
        <dbReference type="Proteomes" id="UP001595956"/>
    </source>
</evidence>
<dbReference type="InterPro" id="IPR051052">
    <property type="entry name" value="Diverse_substrate_MTase"/>
</dbReference>
<dbReference type="CDD" id="cd02440">
    <property type="entry name" value="AdoMet_MTases"/>
    <property type="match status" value="1"/>
</dbReference>
<dbReference type="Gene3D" id="3.40.50.150">
    <property type="entry name" value="Vaccinia Virus protein VP39"/>
    <property type="match status" value="1"/>
</dbReference>
<name>A0ABW0N0U9_9ACTN</name>
<dbReference type="RefSeq" id="WP_345170852.1">
    <property type="nucleotide sequence ID" value="NZ_BAABFQ010000003.1"/>
</dbReference>
<dbReference type="PANTHER" id="PTHR44942">
    <property type="entry name" value="METHYLTRANSF_11 DOMAIN-CONTAINING PROTEIN"/>
    <property type="match status" value="1"/>
</dbReference>
<keyword evidence="6" id="KW-1185">Reference proteome</keyword>
<keyword evidence="3" id="KW-0808">Transferase</keyword>
<dbReference type="InterPro" id="IPR013216">
    <property type="entry name" value="Methyltransf_11"/>
</dbReference>
<evidence type="ECO:0000259" key="4">
    <source>
        <dbReference type="Pfam" id="PF08241"/>
    </source>
</evidence>
<keyword evidence="2 5" id="KW-0489">Methyltransferase</keyword>
<sequence length="243" mass="25780">MDRSQSFGDAAEDYHRFRPGYPAEVADLVLGHAVGPVRRALEIGAGTGKATRLFAGRGVHVTAVEPDPGMRDVLEAETADLPVTVLPATFEDVDPGAVGPVDLCFAAAAFHWTDPATRWQRVAALLRPGGVVAVFGARTELADPGLAAAVAAVEAEIDAEVPGLEAAYAGPGDLPEFEAVDLTVVPRRSTYDADAYVRHLATVSAYLVLDPAERDEALNQVRALLPARLELVQDVRIQLARRA</sequence>
<proteinExistence type="inferred from homology"/>
<reference evidence="6" key="1">
    <citation type="journal article" date="2019" name="Int. J. Syst. Evol. Microbiol.">
        <title>The Global Catalogue of Microorganisms (GCM) 10K type strain sequencing project: providing services to taxonomists for standard genome sequencing and annotation.</title>
        <authorList>
            <consortium name="The Broad Institute Genomics Platform"/>
            <consortium name="The Broad Institute Genome Sequencing Center for Infectious Disease"/>
            <person name="Wu L."/>
            <person name="Ma J."/>
        </authorList>
    </citation>
    <scope>NUCLEOTIDE SEQUENCE [LARGE SCALE GENOMIC DNA]</scope>
    <source>
        <strain evidence="6">KACC 13778</strain>
    </source>
</reference>
<comment type="caution">
    <text evidence="5">The sequence shown here is derived from an EMBL/GenBank/DDBJ whole genome shotgun (WGS) entry which is preliminary data.</text>
</comment>
<dbReference type="PANTHER" id="PTHR44942:SF4">
    <property type="entry name" value="METHYLTRANSFERASE TYPE 11 DOMAIN-CONTAINING PROTEIN"/>
    <property type="match status" value="1"/>
</dbReference>
<dbReference type="GO" id="GO:0032259">
    <property type="term" value="P:methylation"/>
    <property type="evidence" value="ECO:0007669"/>
    <property type="project" value="UniProtKB-KW"/>
</dbReference>
<evidence type="ECO:0000256" key="2">
    <source>
        <dbReference type="ARBA" id="ARBA00022603"/>
    </source>
</evidence>
<organism evidence="5 6">
    <name type="scientific">Nocardioides caricicola</name>
    <dbReference type="NCBI Taxonomy" id="634770"/>
    <lineage>
        <taxon>Bacteria</taxon>
        <taxon>Bacillati</taxon>
        <taxon>Actinomycetota</taxon>
        <taxon>Actinomycetes</taxon>
        <taxon>Propionibacteriales</taxon>
        <taxon>Nocardioidaceae</taxon>
        <taxon>Nocardioides</taxon>
    </lineage>
</organism>
<dbReference type="SUPFAM" id="SSF53335">
    <property type="entry name" value="S-adenosyl-L-methionine-dependent methyltransferases"/>
    <property type="match status" value="1"/>
</dbReference>
<dbReference type="Proteomes" id="UP001595956">
    <property type="component" value="Unassembled WGS sequence"/>
</dbReference>
<evidence type="ECO:0000256" key="1">
    <source>
        <dbReference type="ARBA" id="ARBA00008361"/>
    </source>
</evidence>
<feature type="domain" description="Methyltransferase type 11" evidence="4">
    <location>
        <begin position="41"/>
        <end position="133"/>
    </location>
</feature>
<evidence type="ECO:0000313" key="5">
    <source>
        <dbReference type="EMBL" id="MFC5492527.1"/>
    </source>
</evidence>
<dbReference type="Pfam" id="PF08241">
    <property type="entry name" value="Methyltransf_11"/>
    <property type="match status" value="1"/>
</dbReference>
<comment type="similarity">
    <text evidence="1">Belongs to the methyltransferase superfamily.</text>
</comment>
<gene>
    <name evidence="5" type="ORF">ACFPKY_05430</name>
</gene>
<dbReference type="GO" id="GO:0008168">
    <property type="term" value="F:methyltransferase activity"/>
    <property type="evidence" value="ECO:0007669"/>
    <property type="project" value="UniProtKB-KW"/>
</dbReference>
<accession>A0ABW0N0U9</accession>